<reference evidence="2 3" key="1">
    <citation type="journal article" date="2017" name="Genome Biol.">
        <title>New reference genome sequences of hot pepper reveal the massive evolution of plant disease-resistance genes by retroduplication.</title>
        <authorList>
            <person name="Kim S."/>
            <person name="Park J."/>
            <person name="Yeom S.I."/>
            <person name="Kim Y.M."/>
            <person name="Seo E."/>
            <person name="Kim K.T."/>
            <person name="Kim M.S."/>
            <person name="Lee J.M."/>
            <person name="Cheong K."/>
            <person name="Shin H.S."/>
            <person name="Kim S.B."/>
            <person name="Han K."/>
            <person name="Lee J."/>
            <person name="Park M."/>
            <person name="Lee H.A."/>
            <person name="Lee H.Y."/>
            <person name="Lee Y."/>
            <person name="Oh S."/>
            <person name="Lee J.H."/>
            <person name="Choi E."/>
            <person name="Choi E."/>
            <person name="Lee S.E."/>
            <person name="Jeon J."/>
            <person name="Kim H."/>
            <person name="Choi G."/>
            <person name="Song H."/>
            <person name="Lee J."/>
            <person name="Lee S.C."/>
            <person name="Kwon J.K."/>
            <person name="Lee H.Y."/>
            <person name="Koo N."/>
            <person name="Hong Y."/>
            <person name="Kim R.W."/>
            <person name="Kang W.H."/>
            <person name="Huh J.H."/>
            <person name="Kang B.C."/>
            <person name="Yang T.J."/>
            <person name="Lee Y.H."/>
            <person name="Bennetzen J.L."/>
            <person name="Choi D."/>
        </authorList>
    </citation>
    <scope>NUCLEOTIDE SEQUENCE [LARGE SCALE GENOMIC DNA]</scope>
    <source>
        <strain evidence="3">cv. PBC81</strain>
    </source>
</reference>
<accession>A0A2G2V869</accession>
<proteinExistence type="predicted"/>
<feature type="region of interest" description="Disordered" evidence="1">
    <location>
        <begin position="124"/>
        <end position="170"/>
    </location>
</feature>
<comment type="caution">
    <text evidence="2">The sequence shown here is derived from an EMBL/GenBank/DDBJ whole genome shotgun (WGS) entry which is preliminary data.</text>
</comment>
<dbReference type="PANTHER" id="PTHR33205:SF1">
    <property type="entry name" value="TRANSMEMBRANE PROTEIN"/>
    <property type="match status" value="1"/>
</dbReference>
<gene>
    <name evidence="2" type="ORF">CQW23_31235</name>
</gene>
<sequence length="308" mass="33434">MASGATSIQRLDGSRDSAIHTKYRISLRSSSMREPRYRLPSVVFIYRKSTGPPDAHRGWGTRGTVSIHVFLGALRVGFRWSPAARAPGTGGGAHTRYRSTPPTRTLLLLNTFARSFCGAGFDNDPSAANRPRHRDPNISPDHSICRSKGRQIASPPKNGHAPPPIESRKSSQSVNPYYVWTCTGNRLQAILHCTCPAIEMAGGSGRRCSSRDPTYRTFRSQLMCRASKCSVDARPASALTAAIDAMRCCLCRRCKAEASPSCHDSPPLGGAEEMKARRGSCTGAAHDGRRQSSADWALPHVCSAWSLP</sequence>
<organism evidence="2 3">
    <name type="scientific">Capsicum baccatum</name>
    <name type="common">Peruvian pepper</name>
    <dbReference type="NCBI Taxonomy" id="33114"/>
    <lineage>
        <taxon>Eukaryota</taxon>
        <taxon>Viridiplantae</taxon>
        <taxon>Streptophyta</taxon>
        <taxon>Embryophyta</taxon>
        <taxon>Tracheophyta</taxon>
        <taxon>Spermatophyta</taxon>
        <taxon>Magnoliopsida</taxon>
        <taxon>eudicotyledons</taxon>
        <taxon>Gunneridae</taxon>
        <taxon>Pentapetalae</taxon>
        <taxon>asterids</taxon>
        <taxon>lamiids</taxon>
        <taxon>Solanales</taxon>
        <taxon>Solanaceae</taxon>
        <taxon>Solanoideae</taxon>
        <taxon>Capsiceae</taxon>
        <taxon>Capsicum</taxon>
    </lineage>
</organism>
<dbReference type="AlphaFoldDB" id="A0A2G2V869"/>
<keyword evidence="3" id="KW-1185">Reference proteome</keyword>
<evidence type="ECO:0000313" key="2">
    <source>
        <dbReference type="EMBL" id="PHT29173.1"/>
    </source>
</evidence>
<evidence type="ECO:0000256" key="1">
    <source>
        <dbReference type="SAM" id="MobiDB-lite"/>
    </source>
</evidence>
<dbReference type="AntiFam" id="ANF00034">
    <property type="entry name" value="Antisense to 5.8S rRNA"/>
</dbReference>
<reference evidence="3" key="2">
    <citation type="journal article" date="2017" name="J. Anim. Genet.">
        <title>Multiple reference genome sequences of hot pepper reveal the massive evolution of plant disease resistance genes by retroduplication.</title>
        <authorList>
            <person name="Kim S."/>
            <person name="Park J."/>
            <person name="Yeom S.-I."/>
            <person name="Kim Y.-M."/>
            <person name="Seo E."/>
            <person name="Kim K.-T."/>
            <person name="Kim M.-S."/>
            <person name="Lee J.M."/>
            <person name="Cheong K."/>
            <person name="Shin H.-S."/>
            <person name="Kim S.-B."/>
            <person name="Han K."/>
            <person name="Lee J."/>
            <person name="Park M."/>
            <person name="Lee H.-A."/>
            <person name="Lee H.-Y."/>
            <person name="Lee Y."/>
            <person name="Oh S."/>
            <person name="Lee J.H."/>
            <person name="Choi E."/>
            <person name="Choi E."/>
            <person name="Lee S.E."/>
            <person name="Jeon J."/>
            <person name="Kim H."/>
            <person name="Choi G."/>
            <person name="Song H."/>
            <person name="Lee J."/>
            <person name="Lee S.-C."/>
            <person name="Kwon J.-K."/>
            <person name="Lee H.-Y."/>
            <person name="Koo N."/>
            <person name="Hong Y."/>
            <person name="Kim R.W."/>
            <person name="Kang W.-H."/>
            <person name="Huh J.H."/>
            <person name="Kang B.-C."/>
            <person name="Yang T.-J."/>
            <person name="Lee Y.-H."/>
            <person name="Bennetzen J.L."/>
            <person name="Choi D."/>
        </authorList>
    </citation>
    <scope>NUCLEOTIDE SEQUENCE [LARGE SCALE GENOMIC DNA]</scope>
    <source>
        <strain evidence="3">cv. PBC81</strain>
    </source>
</reference>
<dbReference type="EMBL" id="MLFT02000143">
    <property type="protein sequence ID" value="PHT29173.1"/>
    <property type="molecule type" value="Genomic_DNA"/>
</dbReference>
<evidence type="ECO:0000313" key="3">
    <source>
        <dbReference type="Proteomes" id="UP000224567"/>
    </source>
</evidence>
<dbReference type="PANTHER" id="PTHR33205">
    <property type="entry name" value="TRANSMEMBRANE PROTEIN"/>
    <property type="match status" value="1"/>
</dbReference>
<name>A0A2G2V869_CAPBA</name>
<protein>
    <submittedName>
        <fullName evidence="2">Uncharacterized protein</fullName>
    </submittedName>
</protein>
<dbReference type="OrthoDB" id="1099448at2759"/>
<dbReference type="Proteomes" id="UP000224567">
    <property type="component" value="Unassembled WGS sequence"/>
</dbReference>